<keyword evidence="2" id="KW-0238">DNA-binding</keyword>
<dbReference type="InterPro" id="IPR011711">
    <property type="entry name" value="GntR_C"/>
</dbReference>
<dbReference type="InterPro" id="IPR008920">
    <property type="entry name" value="TF_FadR/GntR_C"/>
</dbReference>
<dbReference type="PROSITE" id="PS50949">
    <property type="entry name" value="HTH_GNTR"/>
    <property type="match status" value="1"/>
</dbReference>
<dbReference type="InterPro" id="IPR000524">
    <property type="entry name" value="Tscrpt_reg_HTH_GntR"/>
</dbReference>
<reference evidence="5" key="1">
    <citation type="submission" date="2012-02" db="EMBL/GenBank/DDBJ databases">
        <title>The complete genome of Frateuria aurantia DSM 6220.</title>
        <authorList>
            <consortium name="US DOE Joint Genome Institute (JGI-PGF)"/>
            <person name="Lucas S."/>
            <person name="Copeland A."/>
            <person name="Lapidus A."/>
            <person name="Glavina del Rio T."/>
            <person name="Dalin E."/>
            <person name="Tice H."/>
            <person name="Bruce D."/>
            <person name="Goodwin L."/>
            <person name="Pitluck S."/>
            <person name="Peters L."/>
            <person name="Ovchinnikova G."/>
            <person name="Teshima H."/>
            <person name="Kyrpides N."/>
            <person name="Mavromatis K."/>
            <person name="Ivanova N."/>
            <person name="Brettin T."/>
            <person name="Detter J.C."/>
            <person name="Han C."/>
            <person name="Larimer F."/>
            <person name="Land M."/>
            <person name="Hauser L."/>
            <person name="Markowitz V."/>
            <person name="Cheng J.-F."/>
            <person name="Hugenholtz P."/>
            <person name="Woyke T."/>
            <person name="Wu D."/>
            <person name="Brambilla E."/>
            <person name="Klenk H.-P."/>
            <person name="Eisen J.A."/>
        </authorList>
    </citation>
    <scope>NUCLEOTIDE SEQUENCE</scope>
    <source>
        <strain evidence="5">DSM 6220</strain>
    </source>
</reference>
<evidence type="ECO:0000256" key="1">
    <source>
        <dbReference type="ARBA" id="ARBA00023015"/>
    </source>
</evidence>
<dbReference type="InterPro" id="IPR036390">
    <property type="entry name" value="WH_DNA-bd_sf"/>
</dbReference>
<dbReference type="Pfam" id="PF00392">
    <property type="entry name" value="GntR"/>
    <property type="match status" value="1"/>
</dbReference>
<dbReference type="PANTHER" id="PTHR43537:SF44">
    <property type="entry name" value="GNTR FAMILY REGULATORY PROTEIN"/>
    <property type="match status" value="1"/>
</dbReference>
<dbReference type="SMART" id="SM00345">
    <property type="entry name" value="HTH_GNTR"/>
    <property type="match status" value="1"/>
</dbReference>
<dbReference type="InterPro" id="IPR036388">
    <property type="entry name" value="WH-like_DNA-bd_sf"/>
</dbReference>
<dbReference type="SUPFAM" id="SSF48008">
    <property type="entry name" value="GntR ligand-binding domain-like"/>
    <property type="match status" value="1"/>
</dbReference>
<keyword evidence="1" id="KW-0805">Transcription regulation</keyword>
<dbReference type="SUPFAM" id="SSF46785">
    <property type="entry name" value="Winged helix' DNA-binding domain"/>
    <property type="match status" value="1"/>
</dbReference>
<dbReference type="GO" id="GO:0003677">
    <property type="term" value="F:DNA binding"/>
    <property type="evidence" value="ECO:0007669"/>
    <property type="project" value="UniProtKB-KW"/>
</dbReference>
<dbReference type="STRING" id="767434.Fraau_1028"/>
<dbReference type="AlphaFoldDB" id="H8L2M2"/>
<feature type="domain" description="HTH gntR-type" evidence="4">
    <location>
        <begin position="8"/>
        <end position="76"/>
    </location>
</feature>
<dbReference type="Gene3D" id="1.10.10.10">
    <property type="entry name" value="Winged helix-like DNA-binding domain superfamily/Winged helix DNA-binding domain"/>
    <property type="match status" value="1"/>
</dbReference>
<dbReference type="CDD" id="cd07377">
    <property type="entry name" value="WHTH_GntR"/>
    <property type="match status" value="1"/>
</dbReference>
<evidence type="ECO:0000313" key="5">
    <source>
        <dbReference type="EMBL" id="AFC85489.1"/>
    </source>
</evidence>
<evidence type="ECO:0000259" key="4">
    <source>
        <dbReference type="PROSITE" id="PS50949"/>
    </source>
</evidence>
<keyword evidence="6" id="KW-1185">Reference proteome</keyword>
<dbReference type="EMBL" id="CP003350">
    <property type="protein sequence ID" value="AFC85489.1"/>
    <property type="molecule type" value="Genomic_DNA"/>
</dbReference>
<dbReference type="SMART" id="SM00895">
    <property type="entry name" value="FCD"/>
    <property type="match status" value="1"/>
</dbReference>
<name>H8L2M2_FRAAD</name>
<dbReference type="HOGENOM" id="CLU_017584_9_1_6"/>
<sequence length="244" mass="27306">MRKRGHSQSLSDAVMSRLLERMDNGIYPAGSQLPTEPALSAEFEVSRTVIREALSRLKAHQRIQTRHGIGSFVSLPPRSESGSGHGPSARLTLLDVLAMQEARTGLEVEAAAMAAQRRNDRELLAIEAAMREIRTAMKDPRMDITTADIEFHLAIAAATGNDYIREMQQRLSSLSIPCIRQHLDRSKSHSSQAFLAQAVDEHQSVLDAIRNRDDAAARKYMRQHMKNAEQRTLLLRTELEQQSS</sequence>
<evidence type="ECO:0000313" key="6">
    <source>
        <dbReference type="Proteomes" id="UP000005234"/>
    </source>
</evidence>
<accession>H8L2M2</accession>
<dbReference type="PANTHER" id="PTHR43537">
    <property type="entry name" value="TRANSCRIPTIONAL REGULATOR, GNTR FAMILY"/>
    <property type="match status" value="1"/>
</dbReference>
<gene>
    <name evidence="5" type="ordered locus">Fraau_1028</name>
</gene>
<evidence type="ECO:0000256" key="2">
    <source>
        <dbReference type="ARBA" id="ARBA00023125"/>
    </source>
</evidence>
<dbReference type="Proteomes" id="UP000005234">
    <property type="component" value="Chromosome"/>
</dbReference>
<keyword evidence="3" id="KW-0804">Transcription</keyword>
<organism evidence="5 6">
    <name type="scientific">Frateuria aurantia (strain ATCC 33424 / DSM 6220 / KCTC 2777 / LMG 1558 / NBRC 3245 / NCIMB 13370)</name>
    <name type="common">Acetobacter aurantius</name>
    <dbReference type="NCBI Taxonomy" id="767434"/>
    <lineage>
        <taxon>Bacteria</taxon>
        <taxon>Pseudomonadati</taxon>
        <taxon>Pseudomonadota</taxon>
        <taxon>Gammaproteobacteria</taxon>
        <taxon>Lysobacterales</taxon>
        <taxon>Rhodanobacteraceae</taxon>
        <taxon>Frateuria</taxon>
    </lineage>
</organism>
<dbReference type="GO" id="GO:0003700">
    <property type="term" value="F:DNA-binding transcription factor activity"/>
    <property type="evidence" value="ECO:0007669"/>
    <property type="project" value="InterPro"/>
</dbReference>
<dbReference type="PRINTS" id="PR00035">
    <property type="entry name" value="HTHGNTR"/>
</dbReference>
<protein>
    <submittedName>
        <fullName evidence="5">Transcriptional regulator</fullName>
    </submittedName>
</protein>
<evidence type="ECO:0000256" key="3">
    <source>
        <dbReference type="ARBA" id="ARBA00023163"/>
    </source>
</evidence>
<dbReference type="eggNOG" id="COG2186">
    <property type="taxonomic scope" value="Bacteria"/>
</dbReference>
<dbReference type="KEGG" id="fau:Fraau_1028"/>
<dbReference type="Gene3D" id="1.20.120.530">
    <property type="entry name" value="GntR ligand-binding domain-like"/>
    <property type="match status" value="1"/>
</dbReference>
<dbReference type="Pfam" id="PF07729">
    <property type="entry name" value="FCD"/>
    <property type="match status" value="1"/>
</dbReference>
<proteinExistence type="predicted"/>